<dbReference type="EMBL" id="LM993655">
    <property type="protein sequence ID" value="VTZ71565.1"/>
    <property type="molecule type" value="Genomic_DNA"/>
</dbReference>
<dbReference type="VEuPathDB" id="PlasmoDB:PYYM_0113500"/>
<evidence type="ECO:0000313" key="10">
    <source>
        <dbReference type="Proteomes" id="UP000072874"/>
    </source>
</evidence>
<comment type="similarity">
    <text evidence="6">Belongs to the major facilitator superfamily. Spinster (TC 2.A.1.49) family.</text>
</comment>
<gene>
    <name evidence="9" type="ORF">PY17X_0114100</name>
    <name evidence="8" type="ORF">PYYM_0113500</name>
</gene>
<accession>A0A078K331</accession>
<dbReference type="GeneID" id="3791334"/>
<evidence type="ECO:0000313" key="8">
    <source>
        <dbReference type="EMBL" id="CDU15970.1"/>
    </source>
</evidence>
<dbReference type="GO" id="GO:0022857">
    <property type="term" value="F:transmembrane transporter activity"/>
    <property type="evidence" value="ECO:0007669"/>
    <property type="project" value="InterPro"/>
</dbReference>
<feature type="transmembrane region" description="Helical" evidence="7">
    <location>
        <begin position="69"/>
        <end position="93"/>
    </location>
</feature>
<evidence type="ECO:0000256" key="5">
    <source>
        <dbReference type="ARBA" id="ARBA00023136"/>
    </source>
</evidence>
<reference evidence="9" key="3">
    <citation type="submission" date="2014-05" db="EMBL/GenBank/DDBJ databases">
        <authorList>
            <person name="Aslett M.A."/>
            <person name="De Silva N."/>
        </authorList>
    </citation>
    <scope>NUCLEOTIDE SEQUENCE</scope>
    <source>
        <strain evidence="9">17X</strain>
    </source>
</reference>
<keyword evidence="5 7" id="KW-0472">Membrane</keyword>
<dbReference type="Gene3D" id="1.20.1250.20">
    <property type="entry name" value="MFS general substrate transporter like domains"/>
    <property type="match status" value="1"/>
</dbReference>
<dbReference type="EMBL" id="LK934629">
    <property type="protein sequence ID" value="CDU15970.1"/>
    <property type="molecule type" value="Genomic_DNA"/>
</dbReference>
<feature type="transmembrane region" description="Helical" evidence="7">
    <location>
        <begin position="522"/>
        <end position="541"/>
    </location>
</feature>
<name>A0A078K331_PLAYE</name>
<feature type="transmembrane region" description="Helical" evidence="7">
    <location>
        <begin position="396"/>
        <end position="420"/>
    </location>
</feature>
<keyword evidence="4 7" id="KW-1133">Transmembrane helix</keyword>
<keyword evidence="2" id="KW-0813">Transport</keyword>
<evidence type="ECO:0000256" key="1">
    <source>
        <dbReference type="ARBA" id="ARBA00004141"/>
    </source>
</evidence>
<reference evidence="8" key="2">
    <citation type="submission" date="2014-05" db="EMBL/GenBank/DDBJ databases">
        <authorList>
            <person name="Aslett A.Martin."/>
            <person name="De Silva Nishadi"/>
        </authorList>
    </citation>
    <scope>NUCLEOTIDE SEQUENCE</scope>
    <source>
        <strain evidence="8">YM</strain>
    </source>
</reference>
<comment type="subcellular location">
    <subcellularLocation>
        <location evidence="1">Membrane</location>
        <topology evidence="1">Multi-pass membrane protein</topology>
    </subcellularLocation>
</comment>
<dbReference type="Proteomes" id="UP000072904">
    <property type="component" value="Chromosome 1"/>
</dbReference>
<dbReference type="PANTHER" id="PTHR23505:SF79">
    <property type="entry name" value="PROTEIN SPINSTER"/>
    <property type="match status" value="1"/>
</dbReference>
<dbReference type="Proteomes" id="UP000072874">
    <property type="component" value="Chromosome 1"/>
</dbReference>
<dbReference type="AlphaFoldDB" id="A0A078K331"/>
<feature type="transmembrane region" description="Helical" evidence="7">
    <location>
        <begin position="571"/>
        <end position="595"/>
    </location>
</feature>
<keyword evidence="3 7" id="KW-0812">Transmembrane</keyword>
<feature type="transmembrane region" description="Helical" evidence="7">
    <location>
        <begin position="234"/>
        <end position="253"/>
    </location>
</feature>
<dbReference type="PANTHER" id="PTHR23505">
    <property type="entry name" value="SPINSTER"/>
    <property type="match status" value="1"/>
</dbReference>
<dbReference type="OMA" id="IEYSAAW"/>
<feature type="transmembrane region" description="Helical" evidence="7">
    <location>
        <begin position="205"/>
        <end position="228"/>
    </location>
</feature>
<dbReference type="VEuPathDB" id="PlasmoDB:PY00646"/>
<sequence>MKNKQNEDINYHINNEKNQYKIGKKSTLKMEVYEQKCISNNNKFSKHANILLNAENYINKLRNKANNFYFIYVIVTTIHLLIYANRGILSGSYDYLSSYFKQIYPQGNVDVHIGFLVSVFIYGISINSIISGSLAYKNDPFKITTLFLFQTAIALTLTSIFFVIKSYYGLIFSRFFCGFSEAAFVTIIPPLIFSYSKHKAGAWISIFYMMCPLGTCLGYLLAPILSIIKITIPHIFASSSIFLIGLSFICCLFNEKILKKNEYEKNKNNTNIIKDHDINLEHDGSSTNGNSDKYNEQKNITENNLNITENSLNITTNKNDNINNKYLEIELDNCIEALDDEQTESNLYSLLYNNLSNIAFLLAVLALTAHMDITSCHLVYGPTILYTYGIYPSYKISVIVCSIAACLSSIIGTILGGYLVDYNNLNIHDIDKNYEHIKNNKNINKLYKRDFLVYKFIKLISFSLLIVTIIGSICMMVAPFIKNAYIFTTLLFVGYTSLFALSPGQHILVMAAFPKNLRPFSVGLSSFLSHILGDIPWVIIIGKIKGTLAPDCVVTINSEVTDACRSQSSGLLITLMIMSSKMIIIIMGTFLLYIYSKKKMTKYKNMRFVS</sequence>
<feature type="transmembrane region" description="Helical" evidence="7">
    <location>
        <begin position="170"/>
        <end position="193"/>
    </location>
</feature>
<dbReference type="SUPFAM" id="SSF103473">
    <property type="entry name" value="MFS general substrate transporter"/>
    <property type="match status" value="1"/>
</dbReference>
<proteinExistence type="inferred from homology"/>
<evidence type="ECO:0000313" key="9">
    <source>
        <dbReference type="EMBL" id="VTZ71565.1"/>
    </source>
</evidence>
<dbReference type="InterPro" id="IPR044770">
    <property type="entry name" value="MFS_spinster-like"/>
</dbReference>
<reference evidence="10 11" key="1">
    <citation type="journal article" date="2014" name="BMC Biol.">
        <title>A comprehensive evaluation of rodent malaria parasite genomes and gene expression.</title>
        <authorList>
            <person name="Otto T.D."/>
            <person name="Bohme U."/>
            <person name="Jackson A.P."/>
            <person name="Hunt M."/>
            <person name="Franke-Fayard B."/>
            <person name="Hoeijmakers W.A."/>
            <person name="Religa A.A."/>
            <person name="Robertson L."/>
            <person name="Sanders M."/>
            <person name="Ogun S.A."/>
            <person name="Cunningham D."/>
            <person name="Erhart A."/>
            <person name="Billker O."/>
            <person name="Khan S.M."/>
            <person name="Stunnenberg H.G."/>
            <person name="Langhorne J."/>
            <person name="Holder A.A."/>
            <person name="Waters A.P."/>
            <person name="Newbold C.I."/>
            <person name="Pain A."/>
            <person name="Berriman M."/>
            <person name="Janse C.J."/>
        </authorList>
    </citation>
    <scope>NUCLEOTIDE SEQUENCE [LARGE SCALE GENOMIC DNA]</scope>
    <source>
        <strain evidence="9 10">17X</strain>
        <strain evidence="8 11">YM</strain>
    </source>
</reference>
<dbReference type="GO" id="GO:0016020">
    <property type="term" value="C:membrane"/>
    <property type="evidence" value="ECO:0007669"/>
    <property type="project" value="UniProtKB-SubCell"/>
</dbReference>
<dbReference type="InterPro" id="IPR011701">
    <property type="entry name" value="MFS"/>
</dbReference>
<evidence type="ECO:0000256" key="3">
    <source>
        <dbReference type="ARBA" id="ARBA00022692"/>
    </source>
</evidence>
<evidence type="ECO:0000256" key="2">
    <source>
        <dbReference type="ARBA" id="ARBA00022448"/>
    </source>
</evidence>
<dbReference type="VEuPathDB" id="PlasmoDB:PY17X_0114100"/>
<feature type="transmembrane region" description="Helical" evidence="7">
    <location>
        <begin position="358"/>
        <end position="380"/>
    </location>
</feature>
<evidence type="ECO:0000313" key="11">
    <source>
        <dbReference type="Proteomes" id="UP000072904"/>
    </source>
</evidence>
<dbReference type="VEuPathDB" id="PlasmoDB:Py17XNL_000104795"/>
<reference evidence="9" key="4">
    <citation type="submission" date="2019-05" db="EMBL/GenBank/DDBJ databases">
        <authorList>
            <consortium name="Pathogen Informatics"/>
        </authorList>
    </citation>
    <scope>NUCLEOTIDE SEQUENCE</scope>
    <source>
        <strain evidence="9">17X</strain>
    </source>
</reference>
<protein>
    <submittedName>
        <fullName evidence="9">Major facilitator superfamily-related transporter, putative</fullName>
    </submittedName>
    <submittedName>
        <fullName evidence="8">Organic anion transporter, putative</fullName>
    </submittedName>
</protein>
<feature type="transmembrane region" description="Helical" evidence="7">
    <location>
        <begin position="143"/>
        <end position="164"/>
    </location>
</feature>
<evidence type="ECO:0000256" key="6">
    <source>
        <dbReference type="ARBA" id="ARBA00024338"/>
    </source>
</evidence>
<dbReference type="KEGG" id="pyo:PY17X_0114100"/>
<dbReference type="InterPro" id="IPR036259">
    <property type="entry name" value="MFS_trans_sf"/>
</dbReference>
<organism evidence="8 11">
    <name type="scientific">Plasmodium yoelii</name>
    <dbReference type="NCBI Taxonomy" id="5861"/>
    <lineage>
        <taxon>Eukaryota</taxon>
        <taxon>Sar</taxon>
        <taxon>Alveolata</taxon>
        <taxon>Apicomplexa</taxon>
        <taxon>Aconoidasida</taxon>
        <taxon>Haemosporida</taxon>
        <taxon>Plasmodiidae</taxon>
        <taxon>Plasmodium</taxon>
        <taxon>Plasmodium (Vinckeia)</taxon>
    </lineage>
</organism>
<feature type="transmembrane region" description="Helical" evidence="7">
    <location>
        <begin position="113"/>
        <end position="136"/>
    </location>
</feature>
<evidence type="ECO:0000256" key="7">
    <source>
        <dbReference type="SAM" id="Phobius"/>
    </source>
</evidence>
<dbReference type="OrthoDB" id="6770063at2759"/>
<evidence type="ECO:0000256" key="4">
    <source>
        <dbReference type="ARBA" id="ARBA00022989"/>
    </source>
</evidence>
<dbReference type="Pfam" id="PF07690">
    <property type="entry name" value="MFS_1"/>
    <property type="match status" value="1"/>
</dbReference>
<dbReference type="RefSeq" id="XP_725994.1">
    <property type="nucleotide sequence ID" value="XM_720901.1"/>
</dbReference>
<feature type="transmembrane region" description="Helical" evidence="7">
    <location>
        <begin position="456"/>
        <end position="478"/>
    </location>
</feature>